<sequence length="204" mass="22294">MAGFISYTILYAVLIISVFQRAFAQMSTLQTGCEGATPSVQDTCPRNYFPHYDAVLAEKIRYDLQYQIPPDTQVIDLQGPLDWHVWDGGNWNATRFVTLTTVTEFITQTLPPVTSTVNSLPLQTASSNEAPSTSTQDTATNPIPKPTSPEPTSTTLSNSTNSEQGNGDSFWTRTGGIISILGLVISSILGFIGVVYAIKTFYKR</sequence>
<dbReference type="Proteomes" id="UP000235672">
    <property type="component" value="Unassembled WGS sequence"/>
</dbReference>
<feature type="compositionally biased region" description="Polar residues" evidence="1">
    <location>
        <begin position="117"/>
        <end position="139"/>
    </location>
</feature>
<feature type="chain" id="PRO_5014395224" evidence="3">
    <location>
        <begin position="25"/>
        <end position="204"/>
    </location>
</feature>
<proteinExistence type="predicted"/>
<protein>
    <submittedName>
        <fullName evidence="4">Uncharacterized protein</fullName>
    </submittedName>
</protein>
<accession>A0A2J6PPU2</accession>
<evidence type="ECO:0000313" key="4">
    <source>
        <dbReference type="EMBL" id="PMD16048.1"/>
    </source>
</evidence>
<evidence type="ECO:0000313" key="5">
    <source>
        <dbReference type="Proteomes" id="UP000235672"/>
    </source>
</evidence>
<feature type="region of interest" description="Disordered" evidence="1">
    <location>
        <begin position="117"/>
        <end position="168"/>
    </location>
</feature>
<name>A0A2J6PPU2_9HELO</name>
<keyword evidence="3" id="KW-0732">Signal</keyword>
<feature type="signal peptide" evidence="3">
    <location>
        <begin position="1"/>
        <end position="24"/>
    </location>
</feature>
<feature type="transmembrane region" description="Helical" evidence="2">
    <location>
        <begin position="176"/>
        <end position="198"/>
    </location>
</feature>
<evidence type="ECO:0000256" key="3">
    <source>
        <dbReference type="SAM" id="SignalP"/>
    </source>
</evidence>
<dbReference type="EMBL" id="KZ613508">
    <property type="protein sequence ID" value="PMD16048.1"/>
    <property type="molecule type" value="Genomic_DNA"/>
</dbReference>
<evidence type="ECO:0000256" key="2">
    <source>
        <dbReference type="SAM" id="Phobius"/>
    </source>
</evidence>
<keyword evidence="5" id="KW-1185">Reference proteome</keyword>
<organism evidence="4 5">
    <name type="scientific">Hyaloscypha hepaticicola</name>
    <dbReference type="NCBI Taxonomy" id="2082293"/>
    <lineage>
        <taxon>Eukaryota</taxon>
        <taxon>Fungi</taxon>
        <taxon>Dikarya</taxon>
        <taxon>Ascomycota</taxon>
        <taxon>Pezizomycotina</taxon>
        <taxon>Leotiomycetes</taxon>
        <taxon>Helotiales</taxon>
        <taxon>Hyaloscyphaceae</taxon>
        <taxon>Hyaloscypha</taxon>
    </lineage>
</organism>
<dbReference type="AlphaFoldDB" id="A0A2J6PPU2"/>
<keyword evidence="2" id="KW-0472">Membrane</keyword>
<evidence type="ECO:0000256" key="1">
    <source>
        <dbReference type="SAM" id="MobiDB-lite"/>
    </source>
</evidence>
<reference evidence="4 5" key="1">
    <citation type="submission" date="2016-05" db="EMBL/GenBank/DDBJ databases">
        <title>A degradative enzymes factory behind the ericoid mycorrhizal symbiosis.</title>
        <authorList>
            <consortium name="DOE Joint Genome Institute"/>
            <person name="Martino E."/>
            <person name="Morin E."/>
            <person name="Grelet G."/>
            <person name="Kuo A."/>
            <person name="Kohler A."/>
            <person name="Daghino S."/>
            <person name="Barry K."/>
            <person name="Choi C."/>
            <person name="Cichocki N."/>
            <person name="Clum A."/>
            <person name="Copeland A."/>
            <person name="Hainaut M."/>
            <person name="Haridas S."/>
            <person name="Labutti K."/>
            <person name="Lindquist E."/>
            <person name="Lipzen A."/>
            <person name="Khouja H.-R."/>
            <person name="Murat C."/>
            <person name="Ohm R."/>
            <person name="Olson A."/>
            <person name="Spatafora J."/>
            <person name="Veneault-Fourrey C."/>
            <person name="Henrissat B."/>
            <person name="Grigoriev I."/>
            <person name="Martin F."/>
            <person name="Perotto S."/>
        </authorList>
    </citation>
    <scope>NUCLEOTIDE SEQUENCE [LARGE SCALE GENOMIC DNA]</scope>
    <source>
        <strain evidence="4 5">UAMH 7357</strain>
    </source>
</reference>
<keyword evidence="2" id="KW-1133">Transmembrane helix</keyword>
<keyword evidence="2" id="KW-0812">Transmembrane</keyword>
<gene>
    <name evidence="4" type="ORF">NA56DRAFT_692828</name>
</gene>
<feature type="compositionally biased region" description="Low complexity" evidence="1">
    <location>
        <begin position="150"/>
        <end position="162"/>
    </location>
</feature>